<sequence>MSGARRGTGRSGRHVEKEVGPEIDPGARRKTGEMSEDSLRWNYSNSDEEPEK</sequence>
<organism evidence="2 3">
    <name type="scientific">Trifolium medium</name>
    <dbReference type="NCBI Taxonomy" id="97028"/>
    <lineage>
        <taxon>Eukaryota</taxon>
        <taxon>Viridiplantae</taxon>
        <taxon>Streptophyta</taxon>
        <taxon>Embryophyta</taxon>
        <taxon>Tracheophyta</taxon>
        <taxon>Spermatophyta</taxon>
        <taxon>Magnoliopsida</taxon>
        <taxon>eudicotyledons</taxon>
        <taxon>Gunneridae</taxon>
        <taxon>Pentapetalae</taxon>
        <taxon>rosids</taxon>
        <taxon>fabids</taxon>
        <taxon>Fabales</taxon>
        <taxon>Fabaceae</taxon>
        <taxon>Papilionoideae</taxon>
        <taxon>50 kb inversion clade</taxon>
        <taxon>NPAAA clade</taxon>
        <taxon>Hologalegina</taxon>
        <taxon>IRL clade</taxon>
        <taxon>Trifolieae</taxon>
        <taxon>Trifolium</taxon>
    </lineage>
</organism>
<dbReference type="AlphaFoldDB" id="A0A392R6R1"/>
<name>A0A392R6R1_9FABA</name>
<proteinExistence type="predicted"/>
<dbReference type="Proteomes" id="UP000265520">
    <property type="component" value="Unassembled WGS sequence"/>
</dbReference>
<reference evidence="2 3" key="1">
    <citation type="journal article" date="2018" name="Front. Plant Sci.">
        <title>Red Clover (Trifolium pratense) and Zigzag Clover (T. medium) - A Picture of Genomic Similarities and Differences.</title>
        <authorList>
            <person name="Dluhosova J."/>
            <person name="Istvanek J."/>
            <person name="Nedelnik J."/>
            <person name="Repkova J."/>
        </authorList>
    </citation>
    <scope>NUCLEOTIDE SEQUENCE [LARGE SCALE GENOMIC DNA]</scope>
    <source>
        <strain evidence="3">cv. 10/8</strain>
        <tissue evidence="2">Leaf</tissue>
    </source>
</reference>
<feature type="region of interest" description="Disordered" evidence="1">
    <location>
        <begin position="1"/>
        <end position="52"/>
    </location>
</feature>
<evidence type="ECO:0000256" key="1">
    <source>
        <dbReference type="SAM" id="MobiDB-lite"/>
    </source>
</evidence>
<evidence type="ECO:0000313" key="2">
    <source>
        <dbReference type="EMBL" id="MCI31772.1"/>
    </source>
</evidence>
<evidence type="ECO:0000313" key="3">
    <source>
        <dbReference type="Proteomes" id="UP000265520"/>
    </source>
</evidence>
<feature type="compositionally biased region" description="Basic and acidic residues" evidence="1">
    <location>
        <begin position="13"/>
        <end position="39"/>
    </location>
</feature>
<accession>A0A392R6R1</accession>
<protein>
    <submittedName>
        <fullName evidence="2">Uncharacterized protein</fullName>
    </submittedName>
</protein>
<dbReference type="EMBL" id="LXQA010189903">
    <property type="protein sequence ID" value="MCI31772.1"/>
    <property type="molecule type" value="Genomic_DNA"/>
</dbReference>
<keyword evidence="3" id="KW-1185">Reference proteome</keyword>
<comment type="caution">
    <text evidence="2">The sequence shown here is derived from an EMBL/GenBank/DDBJ whole genome shotgun (WGS) entry which is preliminary data.</text>
</comment>